<evidence type="ECO:0000256" key="7">
    <source>
        <dbReference type="ARBA" id="ARBA00023235"/>
    </source>
</evidence>
<keyword evidence="6 8" id="KW-0238">DNA-binding</keyword>
<evidence type="ECO:0000256" key="5">
    <source>
        <dbReference type="ARBA" id="ARBA00023029"/>
    </source>
</evidence>
<evidence type="ECO:0000256" key="1">
    <source>
        <dbReference type="ARBA" id="ARBA00000213"/>
    </source>
</evidence>
<dbReference type="InterPro" id="IPR006171">
    <property type="entry name" value="TOPRIM_dom"/>
</dbReference>
<gene>
    <name evidence="8 12" type="primary">topA</name>
    <name evidence="12" type="ORF">GCM10022377_16230</name>
</gene>
<keyword evidence="13" id="KW-1185">Reference proteome</keyword>
<feature type="site" description="Interaction with DNA" evidence="8">
    <location>
        <position position="160"/>
    </location>
</feature>
<dbReference type="PROSITE" id="PS00396">
    <property type="entry name" value="TOPO_IA_1"/>
    <property type="match status" value="1"/>
</dbReference>
<accession>A0ABP7DF74</accession>
<dbReference type="InterPro" id="IPR013497">
    <property type="entry name" value="Topo_IA_cen"/>
</dbReference>
<dbReference type="InterPro" id="IPR003601">
    <property type="entry name" value="Topo_IA_2"/>
</dbReference>
<dbReference type="PROSITE" id="PS50880">
    <property type="entry name" value="TOPRIM"/>
    <property type="match status" value="1"/>
</dbReference>
<dbReference type="Gene3D" id="1.10.290.10">
    <property type="entry name" value="Topoisomerase I, domain 4"/>
    <property type="match status" value="1"/>
</dbReference>
<sequence length="947" mass="103667">MPAKAKEKSGKKLVIVESPAKSKSIAKYLGEGFVVDASVGHIRDLPQPSELPAELKKTSVGKFAIDLDNDFEPYYVVNPDKKKKVAELKAQLKDADELYLATDADREGEAIAWHLLEVLKPKVPVHRMAFTEITKEGIARALDNIRELDTDLVDAQETRRVLDRLYGYEISPVLWRKIARGLSAGRVQSVATRLVVERERERMAFRSASYWDLSGEFATTAGESFKAKLTGVDGARVASGRDFDDKGRLKDSKAGKSAVVALDEQAATSLAEGLTGAEFSVTGVETKPYTRRPAAPFTTSTLQQEASRKLRWSSRNTMQIAQRLYENGYITYMRTDSVALSNEAVTAARRQASELYGGEYVPDKPRVYKSKSGNAQEAHEAVRPAGDSFRRPRDVRSQLSGDEFKLYELIWKRTVASQMADAKGSTASVRLSGTSSDGRSAEFGASGTVITFRGFMAAYEEGRDVPEGQDESGSDARLPQLAEGDALVGSDVQALGHETTPPARYTEASIVAELEAREIGRPSTYAPTISTIMDRGYVTKRGGALVPSWIAFSVVRLLEEHFAQYVDYGFTARLEEDLDEIAQGHLGRSEWLRHFYFGEEAEHGLRHVVENLGDIDARAINSIEIADGIVLRVGKFGPYLEKPVPADAPEGTEPQRVNVPEDLAPDELTAEKAIELMEQQGPSERELGVDPETGRTIVAKDGRYGPYVTEVIPEMTDAELEAMPTEYYKNGKPKPKKKPAKVKPRTGSLFKSMSIETVTLEEALQLLSLPRVLGEDEGKEITVQNGRFGPYLKKGSDSRSIESEEQIFTITLDEAKKIYEQPKQRGARSATAPLAEFGDDPTTEKPIVVKDGRFGPYITDGATNITVPRGMSIEELTREKAIELLAEKRAKAPAKRSTTTSRAKSGTAKSGTAKSGTAKSGTKTAAKKPTTKKASGTKSAASARTEK</sequence>
<feature type="region of interest" description="Disordered" evidence="9">
    <location>
        <begin position="371"/>
        <end position="394"/>
    </location>
</feature>
<dbReference type="Pfam" id="PF13368">
    <property type="entry name" value="Toprim_C_rpt"/>
    <property type="match status" value="4"/>
</dbReference>
<feature type="compositionally biased region" description="Low complexity" evidence="9">
    <location>
        <begin position="932"/>
        <end position="947"/>
    </location>
</feature>
<keyword evidence="3" id="KW-0479">Metal-binding</keyword>
<dbReference type="SMART" id="SM00493">
    <property type="entry name" value="TOPRIM"/>
    <property type="match status" value="1"/>
</dbReference>
<feature type="region of interest" description="Interaction with DNA" evidence="8">
    <location>
        <begin position="183"/>
        <end position="188"/>
    </location>
</feature>
<evidence type="ECO:0000256" key="2">
    <source>
        <dbReference type="ARBA" id="ARBA00009446"/>
    </source>
</evidence>
<feature type="site" description="Interaction with DNA" evidence="8">
    <location>
        <position position="535"/>
    </location>
</feature>
<dbReference type="EC" id="5.6.2.1" evidence="8"/>
<keyword evidence="7 8" id="KW-0413">Isomerase</keyword>
<dbReference type="PROSITE" id="PS52039">
    <property type="entry name" value="TOPO_IA_2"/>
    <property type="match status" value="1"/>
</dbReference>
<keyword evidence="5 8" id="KW-0799">Topoisomerase</keyword>
<feature type="site" description="Interaction with DNA" evidence="8">
    <location>
        <position position="168"/>
    </location>
</feature>
<dbReference type="PRINTS" id="PR00417">
    <property type="entry name" value="PRTPISMRASEI"/>
</dbReference>
<dbReference type="InterPro" id="IPR013824">
    <property type="entry name" value="Topo_IA_cen_sub1"/>
</dbReference>
<feature type="site" description="Interaction with DNA" evidence="8">
    <location>
        <position position="334"/>
    </location>
</feature>
<dbReference type="HAMAP" id="MF_00952">
    <property type="entry name" value="Topoisom_1_prok"/>
    <property type="match status" value="1"/>
</dbReference>
<feature type="compositionally biased region" description="Basic and acidic residues" evidence="9">
    <location>
        <begin position="377"/>
        <end position="394"/>
    </location>
</feature>
<evidence type="ECO:0000256" key="3">
    <source>
        <dbReference type="ARBA" id="ARBA00022723"/>
    </source>
</evidence>
<dbReference type="Pfam" id="PF01751">
    <property type="entry name" value="Toprim"/>
    <property type="match status" value="1"/>
</dbReference>
<comment type="similarity">
    <text evidence="2 8">Belongs to the type IA topoisomerase family.</text>
</comment>
<dbReference type="InterPro" id="IPR003602">
    <property type="entry name" value="Topo_IA_DNA-bd_dom"/>
</dbReference>
<evidence type="ECO:0000313" key="13">
    <source>
        <dbReference type="Proteomes" id="UP001501536"/>
    </source>
</evidence>
<dbReference type="InterPro" id="IPR013826">
    <property type="entry name" value="Topo_IA_cen_sub3"/>
</dbReference>
<evidence type="ECO:0000256" key="9">
    <source>
        <dbReference type="SAM" id="MobiDB-lite"/>
    </source>
</evidence>
<evidence type="ECO:0000256" key="4">
    <source>
        <dbReference type="ARBA" id="ARBA00022842"/>
    </source>
</evidence>
<feature type="region of interest" description="Disordered" evidence="9">
    <location>
        <begin position="886"/>
        <end position="947"/>
    </location>
</feature>
<dbReference type="InterPro" id="IPR013825">
    <property type="entry name" value="Topo_IA_cen_sub2"/>
</dbReference>
<evidence type="ECO:0000259" key="11">
    <source>
        <dbReference type="PROSITE" id="PS52039"/>
    </source>
</evidence>
<reference evidence="13" key="1">
    <citation type="journal article" date="2019" name="Int. J. Syst. Evol. Microbiol.">
        <title>The Global Catalogue of Microorganisms (GCM) 10K type strain sequencing project: providing services to taxonomists for standard genome sequencing and annotation.</title>
        <authorList>
            <consortium name="The Broad Institute Genomics Platform"/>
            <consortium name="The Broad Institute Genome Sequencing Center for Infectious Disease"/>
            <person name="Wu L."/>
            <person name="Ma J."/>
        </authorList>
    </citation>
    <scope>NUCLEOTIDE SEQUENCE [LARGE SCALE GENOMIC DNA]</scope>
    <source>
        <strain evidence="13">JCM 16961</strain>
    </source>
</reference>
<dbReference type="PANTHER" id="PTHR42785:SF1">
    <property type="entry name" value="DNA TOPOISOMERASE"/>
    <property type="match status" value="1"/>
</dbReference>
<feature type="site" description="Interaction with DNA" evidence="8">
    <location>
        <position position="175"/>
    </location>
</feature>
<dbReference type="InterPro" id="IPR034149">
    <property type="entry name" value="TOPRIM_TopoI"/>
</dbReference>
<feature type="domain" description="Toprim" evidence="10">
    <location>
        <begin position="11"/>
        <end position="134"/>
    </location>
</feature>
<keyword evidence="4" id="KW-0460">Magnesium</keyword>
<dbReference type="RefSeq" id="WP_344882664.1">
    <property type="nucleotide sequence ID" value="NZ_BAABCJ010000002.1"/>
</dbReference>
<dbReference type="Gene3D" id="3.40.50.140">
    <property type="match status" value="1"/>
</dbReference>
<dbReference type="SMART" id="SM00436">
    <property type="entry name" value="TOP1Bc"/>
    <property type="match status" value="1"/>
</dbReference>
<evidence type="ECO:0000256" key="6">
    <source>
        <dbReference type="ARBA" id="ARBA00023125"/>
    </source>
</evidence>
<feature type="compositionally biased region" description="Low complexity" evidence="9">
    <location>
        <begin position="903"/>
        <end position="924"/>
    </location>
</feature>
<dbReference type="SUPFAM" id="SSF56712">
    <property type="entry name" value="Prokaryotic type I DNA topoisomerase"/>
    <property type="match status" value="1"/>
</dbReference>
<name>A0ABP7DF74_9MICC</name>
<feature type="site" description="Interaction with DNA" evidence="8">
    <location>
        <position position="163"/>
    </location>
</feature>
<dbReference type="Proteomes" id="UP001501536">
    <property type="component" value="Unassembled WGS sequence"/>
</dbReference>
<dbReference type="Gene3D" id="2.70.20.10">
    <property type="entry name" value="Topoisomerase I, domain 3"/>
    <property type="match status" value="1"/>
</dbReference>
<organism evidence="12 13">
    <name type="scientific">Zhihengliuella alba</name>
    <dbReference type="NCBI Taxonomy" id="547018"/>
    <lineage>
        <taxon>Bacteria</taxon>
        <taxon>Bacillati</taxon>
        <taxon>Actinomycetota</taxon>
        <taxon>Actinomycetes</taxon>
        <taxon>Micrococcales</taxon>
        <taxon>Micrococcaceae</taxon>
        <taxon>Zhihengliuella</taxon>
    </lineage>
</organism>
<feature type="active site" description="O-(5'-phospho-DNA)-tyrosine intermediate" evidence="8">
    <location>
        <position position="332"/>
    </location>
</feature>
<feature type="domain" description="Topo IA-type catalytic" evidence="11">
    <location>
        <begin position="149"/>
        <end position="603"/>
    </location>
</feature>
<dbReference type="InterPro" id="IPR028612">
    <property type="entry name" value="Topoisom_1_IA"/>
</dbReference>
<dbReference type="CDD" id="cd03363">
    <property type="entry name" value="TOPRIM_TopoIA_TopoI"/>
    <property type="match status" value="1"/>
</dbReference>
<comment type="subunit">
    <text evidence="8">Monomer.</text>
</comment>
<evidence type="ECO:0000256" key="8">
    <source>
        <dbReference type="HAMAP-Rule" id="MF_00952"/>
    </source>
</evidence>
<dbReference type="SMART" id="SM00437">
    <property type="entry name" value="TOP1Ac"/>
    <property type="match status" value="1"/>
</dbReference>
<dbReference type="Pfam" id="PF01131">
    <property type="entry name" value="Topoisom_bac"/>
    <property type="match status" value="1"/>
</dbReference>
<dbReference type="InterPro" id="IPR023406">
    <property type="entry name" value="Topo_IA_AS"/>
</dbReference>
<dbReference type="CDD" id="cd00186">
    <property type="entry name" value="TOP1Ac"/>
    <property type="match status" value="1"/>
</dbReference>
<proteinExistence type="inferred from homology"/>
<dbReference type="Gene3D" id="1.10.460.10">
    <property type="entry name" value="Topoisomerase I, domain 2"/>
    <property type="match status" value="1"/>
</dbReference>
<evidence type="ECO:0000313" key="12">
    <source>
        <dbReference type="EMBL" id="GAA3703356.1"/>
    </source>
</evidence>
<comment type="caution">
    <text evidence="12">The sequence shown here is derived from an EMBL/GenBank/DDBJ whole genome shotgun (WGS) entry which is preliminary data.</text>
</comment>
<comment type="catalytic activity">
    <reaction evidence="1 8">
        <text>ATP-independent breakage of single-stranded DNA, followed by passage and rejoining.</text>
        <dbReference type="EC" id="5.6.2.1"/>
    </reaction>
</comment>
<comment type="function">
    <text evidence="8">Releases the supercoiling and torsional tension of DNA, which is introduced during the DNA replication and transcription, by transiently cleaving and rejoining one strand of the DNA duplex. Introduces a single-strand break via transesterification at a target site in duplex DNA. The scissile phosphodiester is attacked by the catalytic tyrosine of the enzyme, resulting in the formation of a DNA-(5'-phosphotyrosyl)-enzyme intermediate and the expulsion of a 3'-OH DNA strand. The free DNA strand then undergoes passage around the unbroken strand, thus removing DNA supercoils. Finally, in the religation step, the DNA 3'-OH attacks the covalent intermediate to expel the active-site tyrosine and restore the DNA phosphodiester backbone.</text>
</comment>
<dbReference type="InterPro" id="IPR023405">
    <property type="entry name" value="Topo_IA_core_domain"/>
</dbReference>
<feature type="region of interest" description="Disordered" evidence="9">
    <location>
        <begin position="821"/>
        <end position="848"/>
    </location>
</feature>
<feature type="site" description="Interaction with DNA" evidence="8">
    <location>
        <position position="41"/>
    </location>
</feature>
<evidence type="ECO:0000259" key="10">
    <source>
        <dbReference type="PROSITE" id="PS50880"/>
    </source>
</evidence>
<dbReference type="PANTHER" id="PTHR42785">
    <property type="entry name" value="DNA TOPOISOMERASE, TYPE IA, CORE"/>
    <property type="match status" value="1"/>
</dbReference>
<dbReference type="NCBIfam" id="TIGR01051">
    <property type="entry name" value="topA_bact"/>
    <property type="match status" value="1"/>
</dbReference>
<dbReference type="InterPro" id="IPR000380">
    <property type="entry name" value="Topo_IA"/>
</dbReference>
<dbReference type="InterPro" id="IPR005733">
    <property type="entry name" value="TopoI_bac-type"/>
</dbReference>
<dbReference type="InterPro" id="IPR025589">
    <property type="entry name" value="Toprim_C_rpt"/>
</dbReference>
<protein>
    <recommendedName>
        <fullName evidence="8">DNA topoisomerase 1</fullName>
        <ecNumber evidence="8">5.6.2.1</ecNumber>
    </recommendedName>
    <alternativeName>
        <fullName evidence="8">DNA topoisomerase I</fullName>
    </alternativeName>
</protein>
<feature type="site" description="Interaction with DNA" evidence="8">
    <location>
        <position position="159"/>
    </location>
</feature>
<dbReference type="EMBL" id="BAABCJ010000002">
    <property type="protein sequence ID" value="GAA3703356.1"/>
    <property type="molecule type" value="Genomic_DNA"/>
</dbReference>